<dbReference type="AlphaFoldDB" id="A0A1I2UI55"/>
<dbReference type="OrthoDB" id="9803842at2"/>
<sequence>MFTIDHSKTSCFNEMFLPDGRIRAHYQNLFDCLQTLGENELLDRSKEIKQQMVRQGVTFQLYTANQASERIIPFDIIPRIIPRDDWENISAGLRQRVKALNHFLYDVYHQQKIIKDGLLSRRQIINNPYFLPEMANVDIPENVYIALSGIDLIRDEHGVYYVLEDNLRTPSGLSYVFKNRSLMMHYFPELYFSSHVESIEQGTQDLLTALHDLAPHHKQDPVIVLLTPGRYNSAYFEHVFLAQQMGIELVEGPDLRVVDQKVYINSIEGLRQVDVIYRRLDDDFIDPLAFNPNSLLGVAGLMNAYRAGNVAIANAPGTGVADDKAVYTKVPDMIRYYLHEEPILKNVPTYHMERKEDREFVLNQLEKMVVKETSLSGGYGMLIGPQSTPEMIDMFRQKILEHPDRYIAQPTISLSAVPTLTDGQIENRHIDLRPFIIQGRKTSVISGGLTRVAMTKGSLVVNSSQGGGSKDTWIV</sequence>
<protein>
    <submittedName>
        <fullName evidence="2">Uncharacterized conserved protein, circularly permuted ATPgrasp superfamily</fullName>
    </submittedName>
</protein>
<dbReference type="PIRSF" id="PIRSF005522">
    <property type="entry name" value="UCP005522"/>
    <property type="match status" value="1"/>
</dbReference>
<gene>
    <name evidence="2" type="ORF">SAMN02982927_02701</name>
</gene>
<dbReference type="EMBL" id="FOOY01000021">
    <property type="protein sequence ID" value="SFG76730.1"/>
    <property type="molecule type" value="Genomic_DNA"/>
</dbReference>
<dbReference type="RefSeq" id="WP_093673821.1">
    <property type="nucleotide sequence ID" value="NZ_FOOY01000021.1"/>
</dbReference>
<dbReference type="PANTHER" id="PTHR34595:SF7">
    <property type="entry name" value="SLL1039 PROTEIN"/>
    <property type="match status" value="1"/>
</dbReference>
<organism evidence="2 3">
    <name type="scientific">Sporolactobacillus nakayamae</name>
    <dbReference type="NCBI Taxonomy" id="269670"/>
    <lineage>
        <taxon>Bacteria</taxon>
        <taxon>Bacillati</taxon>
        <taxon>Bacillota</taxon>
        <taxon>Bacilli</taxon>
        <taxon>Bacillales</taxon>
        <taxon>Sporolactobacillaceae</taxon>
        <taxon>Sporolactobacillus</taxon>
    </lineage>
</organism>
<accession>A0A1I2UI55</accession>
<dbReference type="InterPro" id="IPR051680">
    <property type="entry name" value="ATP-dep_Glu-Cys_Ligase-2"/>
</dbReference>
<dbReference type="Pfam" id="PF14403">
    <property type="entry name" value="CP_ATPgrasp_2"/>
    <property type="match status" value="1"/>
</dbReference>
<dbReference type="STRING" id="269670.SAMN02982927_02701"/>
<dbReference type="PANTHER" id="PTHR34595">
    <property type="entry name" value="BLR5612 PROTEIN"/>
    <property type="match status" value="1"/>
</dbReference>
<evidence type="ECO:0000259" key="1">
    <source>
        <dbReference type="Pfam" id="PF14403"/>
    </source>
</evidence>
<dbReference type="Proteomes" id="UP000198752">
    <property type="component" value="Unassembled WGS sequence"/>
</dbReference>
<evidence type="ECO:0000313" key="2">
    <source>
        <dbReference type="EMBL" id="SFG76730.1"/>
    </source>
</evidence>
<proteinExistence type="predicted"/>
<dbReference type="Gene3D" id="3.30.1490.270">
    <property type="match status" value="1"/>
</dbReference>
<feature type="domain" description="Circularly permuted ATP-grasp type 2" evidence="1">
    <location>
        <begin position="78"/>
        <end position="453"/>
    </location>
</feature>
<dbReference type="Gene3D" id="3.40.50.11290">
    <property type="match status" value="1"/>
</dbReference>
<evidence type="ECO:0000313" key="3">
    <source>
        <dbReference type="Proteomes" id="UP000198752"/>
    </source>
</evidence>
<dbReference type="SUPFAM" id="SSF56059">
    <property type="entry name" value="Glutathione synthetase ATP-binding domain-like"/>
    <property type="match status" value="1"/>
</dbReference>
<dbReference type="InterPro" id="IPR016450">
    <property type="entry name" value="UCP005522"/>
</dbReference>
<name>A0A1I2UI55_9BACL</name>
<dbReference type="InterPro" id="IPR025841">
    <property type="entry name" value="CP_ATPgrasp_2"/>
</dbReference>
<reference evidence="3" key="1">
    <citation type="submission" date="2016-10" db="EMBL/GenBank/DDBJ databases">
        <authorList>
            <person name="Varghese N."/>
            <person name="Submissions S."/>
        </authorList>
    </citation>
    <scope>NUCLEOTIDE SEQUENCE [LARGE SCALE GENOMIC DNA]</scope>
    <source>
        <strain evidence="3">ATCC 700379</strain>
    </source>
</reference>
<keyword evidence="3" id="KW-1185">Reference proteome</keyword>